<dbReference type="CDD" id="cd03215">
    <property type="entry name" value="ABC_Carb_Monos_II"/>
    <property type="match status" value="1"/>
</dbReference>
<comment type="subcellular location">
    <subcellularLocation>
        <location evidence="1">Cell membrane</location>
        <topology evidence="1">Peripheral membrane protein</topology>
    </subcellularLocation>
</comment>
<evidence type="ECO:0000259" key="10">
    <source>
        <dbReference type="PROSITE" id="PS50893"/>
    </source>
</evidence>
<evidence type="ECO:0000256" key="7">
    <source>
        <dbReference type="ARBA" id="ARBA00022840"/>
    </source>
</evidence>
<dbReference type="Proteomes" id="UP001218638">
    <property type="component" value="Chromosome"/>
</dbReference>
<dbReference type="EMBL" id="CP119075">
    <property type="protein sequence ID" value="WED64041.1"/>
    <property type="molecule type" value="Genomic_DNA"/>
</dbReference>
<dbReference type="InterPro" id="IPR003593">
    <property type="entry name" value="AAA+_ATPase"/>
</dbReference>
<dbReference type="InterPro" id="IPR050107">
    <property type="entry name" value="ABC_carbohydrate_import_ATPase"/>
</dbReference>
<dbReference type="RefSeq" id="WP_330930086.1">
    <property type="nucleotide sequence ID" value="NZ_CP119075.1"/>
</dbReference>
<evidence type="ECO:0000313" key="11">
    <source>
        <dbReference type="EMBL" id="WED64041.1"/>
    </source>
</evidence>
<dbReference type="GO" id="GO:0016887">
    <property type="term" value="F:ATP hydrolysis activity"/>
    <property type="evidence" value="ECO:0007669"/>
    <property type="project" value="InterPro"/>
</dbReference>
<keyword evidence="2" id="KW-0813">Transport</keyword>
<protein>
    <submittedName>
        <fullName evidence="11">Sugar ABC transporter ATP-binding protein</fullName>
    </submittedName>
</protein>
<dbReference type="CDD" id="cd03216">
    <property type="entry name" value="ABC_Carb_Monos_I"/>
    <property type="match status" value="1"/>
</dbReference>
<evidence type="ECO:0000256" key="6">
    <source>
        <dbReference type="ARBA" id="ARBA00022741"/>
    </source>
</evidence>
<dbReference type="InterPro" id="IPR027417">
    <property type="entry name" value="P-loop_NTPase"/>
</dbReference>
<feature type="domain" description="ABC transporter" evidence="10">
    <location>
        <begin position="259"/>
        <end position="502"/>
    </location>
</feature>
<dbReference type="InterPro" id="IPR003439">
    <property type="entry name" value="ABC_transporter-like_ATP-bd"/>
</dbReference>
<dbReference type="Pfam" id="PF00005">
    <property type="entry name" value="ABC_tran"/>
    <property type="match status" value="2"/>
</dbReference>
<gene>
    <name evidence="11" type="ORF">PXH66_17015</name>
</gene>
<accession>A0AAF0CN16</accession>
<dbReference type="KEGG" id="slom:PXH66_17015"/>
<evidence type="ECO:0000256" key="9">
    <source>
        <dbReference type="ARBA" id="ARBA00023136"/>
    </source>
</evidence>
<dbReference type="InterPro" id="IPR017871">
    <property type="entry name" value="ABC_transporter-like_CS"/>
</dbReference>
<keyword evidence="5" id="KW-0677">Repeat</keyword>
<dbReference type="SMART" id="SM00382">
    <property type="entry name" value="AAA"/>
    <property type="match status" value="2"/>
</dbReference>
<dbReference type="Gene3D" id="3.40.50.300">
    <property type="entry name" value="P-loop containing nucleotide triphosphate hydrolases"/>
    <property type="match status" value="2"/>
</dbReference>
<keyword evidence="12" id="KW-1185">Reference proteome</keyword>
<keyword evidence="3" id="KW-1003">Cell membrane</keyword>
<dbReference type="AlphaFoldDB" id="A0AAF0CN16"/>
<dbReference type="GO" id="GO:0005524">
    <property type="term" value="F:ATP binding"/>
    <property type="evidence" value="ECO:0007669"/>
    <property type="project" value="UniProtKB-KW"/>
</dbReference>
<feature type="domain" description="ABC transporter" evidence="10">
    <location>
        <begin position="10"/>
        <end position="245"/>
    </location>
</feature>
<evidence type="ECO:0000256" key="5">
    <source>
        <dbReference type="ARBA" id="ARBA00022737"/>
    </source>
</evidence>
<keyword evidence="9" id="KW-0472">Membrane</keyword>
<evidence type="ECO:0000256" key="8">
    <source>
        <dbReference type="ARBA" id="ARBA00022967"/>
    </source>
</evidence>
<evidence type="ECO:0000256" key="4">
    <source>
        <dbReference type="ARBA" id="ARBA00022597"/>
    </source>
</evidence>
<keyword evidence="6" id="KW-0547">Nucleotide-binding</keyword>
<dbReference type="GO" id="GO:0005886">
    <property type="term" value="C:plasma membrane"/>
    <property type="evidence" value="ECO:0007669"/>
    <property type="project" value="UniProtKB-SubCell"/>
</dbReference>
<evidence type="ECO:0000256" key="1">
    <source>
        <dbReference type="ARBA" id="ARBA00004202"/>
    </source>
</evidence>
<dbReference type="PROSITE" id="PS50893">
    <property type="entry name" value="ABC_TRANSPORTER_2"/>
    <property type="match status" value="2"/>
</dbReference>
<name>A0AAF0CN16_9BACT</name>
<organism evidence="11 12">
    <name type="scientific">Synoicihabitans lomoniglobus</name>
    <dbReference type="NCBI Taxonomy" id="2909285"/>
    <lineage>
        <taxon>Bacteria</taxon>
        <taxon>Pseudomonadati</taxon>
        <taxon>Verrucomicrobiota</taxon>
        <taxon>Opitutia</taxon>
        <taxon>Opitutales</taxon>
        <taxon>Opitutaceae</taxon>
        <taxon>Synoicihabitans</taxon>
    </lineage>
</organism>
<keyword evidence="8" id="KW-1278">Translocase</keyword>
<dbReference type="PROSITE" id="PS00211">
    <property type="entry name" value="ABC_TRANSPORTER_1"/>
    <property type="match status" value="1"/>
</dbReference>
<reference evidence="11" key="1">
    <citation type="submission" date="2023-03" db="EMBL/GenBank/DDBJ databases">
        <title>Lomoglobus Profundus gen. nov., sp. nov., a novel member of the phylum Verrucomicrobia, isolated from deep-marine sediment of South China Sea.</title>
        <authorList>
            <person name="Ahmad T."/>
            <person name="Ishaq S.E."/>
            <person name="Wang F."/>
        </authorList>
    </citation>
    <scope>NUCLEOTIDE SEQUENCE</scope>
    <source>
        <strain evidence="11">LMO-M01</strain>
    </source>
</reference>
<keyword evidence="4" id="KW-0762">Sugar transport</keyword>
<dbReference type="FunFam" id="3.40.50.300:FF:000127">
    <property type="entry name" value="Ribose import ATP-binding protein RbsA"/>
    <property type="match status" value="1"/>
</dbReference>
<proteinExistence type="predicted"/>
<dbReference type="PANTHER" id="PTHR43790">
    <property type="entry name" value="CARBOHYDRATE TRANSPORT ATP-BINDING PROTEIN MG119-RELATED"/>
    <property type="match status" value="1"/>
</dbReference>
<evidence type="ECO:0000313" key="12">
    <source>
        <dbReference type="Proteomes" id="UP001218638"/>
    </source>
</evidence>
<dbReference type="PANTHER" id="PTHR43790:SF9">
    <property type="entry name" value="GALACTOFURANOSE TRANSPORTER ATP-BINDING PROTEIN YTFR"/>
    <property type="match status" value="1"/>
</dbReference>
<dbReference type="SUPFAM" id="SSF52540">
    <property type="entry name" value="P-loop containing nucleoside triphosphate hydrolases"/>
    <property type="match status" value="2"/>
</dbReference>
<keyword evidence="7 11" id="KW-0067">ATP-binding</keyword>
<evidence type="ECO:0000256" key="3">
    <source>
        <dbReference type="ARBA" id="ARBA00022475"/>
    </source>
</evidence>
<evidence type="ECO:0000256" key="2">
    <source>
        <dbReference type="ARBA" id="ARBA00022448"/>
    </source>
</evidence>
<sequence length="504" mass="54485">MSRAPAQPLLALRGIGKRFPGVIALDGVDFTVRAGEVHALMGENGAGKSTLIKVLTGVHRADGGTISRDGSPIAPASPREAEAAGISTVYQEVNLIPSLTVADNIALGRQPGRWGCINSRAMRERARTALARLELHCDVDAELGSLSVAHQQMVAIARALDIEARVLVLDEPTASLDEREVEELFRIMRRLRDEGMGIVFVTHFLDQVYAVTDRITVLRNGRFVGEYATSDLPRLELVGHMLGRKVSAHEHAPSDHVASDAPELLQAEALARPPVMGPVSLGARPGEVTGLAGLLGSGRTETVRMLFGIDPISTGSLTFDGESVTRLDPRETIRRGFAFCSEDRKTEGILPNLTVRENIIVALQARQGAARPLPRAEQDALCDRYIKALRIKTPDAEVPVGTLSGGNQQKVLIARWLATKPRVLILDEPTRGIDVGAKQEIENLIDELRAEGLAVIFISSEIEEIVRNCHRVFVLRDRRTVAEFSGADITLPDLLATMAGSPAA</sequence>